<comment type="caution">
    <text evidence="3">The sequence shown here is derived from an EMBL/GenBank/DDBJ whole genome shotgun (WGS) entry which is preliminary data.</text>
</comment>
<feature type="domain" description="HMA" evidence="2">
    <location>
        <begin position="2"/>
        <end position="67"/>
    </location>
</feature>
<evidence type="ECO:0000313" key="4">
    <source>
        <dbReference type="Proteomes" id="UP000640052"/>
    </source>
</evidence>
<dbReference type="EMBL" id="BOOA01000011">
    <property type="protein sequence ID" value="GIH23636.1"/>
    <property type="molecule type" value="Genomic_DNA"/>
</dbReference>
<accession>A0A919Q7J1</accession>
<dbReference type="InterPro" id="IPR017969">
    <property type="entry name" value="Heavy-metal-associated_CS"/>
</dbReference>
<sequence length="67" mass="6808">MNAQIFQVTGMNCGHCADSVTKSVTAVAGVDEVTVDLPTGRLTVSGQGPVDEDGVRRAVTEAGFAVA</sequence>
<proteinExistence type="predicted"/>
<dbReference type="CDD" id="cd00371">
    <property type="entry name" value="HMA"/>
    <property type="match status" value="1"/>
</dbReference>
<dbReference type="SUPFAM" id="SSF55008">
    <property type="entry name" value="HMA, heavy metal-associated domain"/>
    <property type="match status" value="1"/>
</dbReference>
<evidence type="ECO:0000256" key="1">
    <source>
        <dbReference type="ARBA" id="ARBA00022723"/>
    </source>
</evidence>
<reference evidence="3" key="1">
    <citation type="submission" date="2021-01" db="EMBL/GenBank/DDBJ databases">
        <title>Whole genome shotgun sequence of Acrocarpospora phusangensis NBRC 108782.</title>
        <authorList>
            <person name="Komaki H."/>
            <person name="Tamura T."/>
        </authorList>
    </citation>
    <scope>NUCLEOTIDE SEQUENCE</scope>
    <source>
        <strain evidence="3">NBRC 108782</strain>
    </source>
</reference>
<dbReference type="AlphaFoldDB" id="A0A919Q7J1"/>
<evidence type="ECO:0000313" key="3">
    <source>
        <dbReference type="EMBL" id="GIH23636.1"/>
    </source>
</evidence>
<keyword evidence="4" id="KW-1185">Reference proteome</keyword>
<dbReference type="PROSITE" id="PS50846">
    <property type="entry name" value="HMA_2"/>
    <property type="match status" value="1"/>
</dbReference>
<dbReference type="Pfam" id="PF00403">
    <property type="entry name" value="HMA"/>
    <property type="match status" value="1"/>
</dbReference>
<evidence type="ECO:0000259" key="2">
    <source>
        <dbReference type="PROSITE" id="PS50846"/>
    </source>
</evidence>
<organism evidence="3 4">
    <name type="scientific">Acrocarpospora phusangensis</name>
    <dbReference type="NCBI Taxonomy" id="1070424"/>
    <lineage>
        <taxon>Bacteria</taxon>
        <taxon>Bacillati</taxon>
        <taxon>Actinomycetota</taxon>
        <taxon>Actinomycetes</taxon>
        <taxon>Streptosporangiales</taxon>
        <taxon>Streptosporangiaceae</taxon>
        <taxon>Acrocarpospora</taxon>
    </lineage>
</organism>
<dbReference type="Gene3D" id="3.30.70.100">
    <property type="match status" value="1"/>
</dbReference>
<dbReference type="InterPro" id="IPR006121">
    <property type="entry name" value="HMA_dom"/>
</dbReference>
<dbReference type="GO" id="GO:0046872">
    <property type="term" value="F:metal ion binding"/>
    <property type="evidence" value="ECO:0007669"/>
    <property type="project" value="UniProtKB-KW"/>
</dbReference>
<keyword evidence="1" id="KW-0479">Metal-binding</keyword>
<gene>
    <name evidence="3" type="ORF">Aph01nite_19460</name>
</gene>
<name>A0A919Q7J1_9ACTN</name>
<dbReference type="PROSITE" id="PS01047">
    <property type="entry name" value="HMA_1"/>
    <property type="match status" value="1"/>
</dbReference>
<dbReference type="Proteomes" id="UP000640052">
    <property type="component" value="Unassembled WGS sequence"/>
</dbReference>
<dbReference type="RefSeq" id="WP_204040419.1">
    <property type="nucleotide sequence ID" value="NZ_BOOA01000011.1"/>
</dbReference>
<dbReference type="InterPro" id="IPR036163">
    <property type="entry name" value="HMA_dom_sf"/>
</dbReference>
<protein>
    <submittedName>
        <fullName evidence="3">Heavy metal transport/detoxification protein</fullName>
    </submittedName>
</protein>